<keyword evidence="1" id="KW-1133">Transmembrane helix</keyword>
<dbReference type="CDD" id="cd01948">
    <property type="entry name" value="EAL"/>
    <property type="match status" value="1"/>
</dbReference>
<dbReference type="CDD" id="cd01949">
    <property type="entry name" value="GGDEF"/>
    <property type="match status" value="1"/>
</dbReference>
<comment type="caution">
    <text evidence="4">The sequence shown here is derived from an EMBL/GenBank/DDBJ whole genome shotgun (WGS) entry which is preliminary data.</text>
</comment>
<dbReference type="InterPro" id="IPR001633">
    <property type="entry name" value="EAL_dom"/>
</dbReference>
<dbReference type="Proteomes" id="UP000233491">
    <property type="component" value="Unassembled WGS sequence"/>
</dbReference>
<gene>
    <name evidence="4" type="ORF">CXZ10_11475</name>
</gene>
<dbReference type="PROSITE" id="PS50887">
    <property type="entry name" value="GGDEF"/>
    <property type="match status" value="1"/>
</dbReference>
<feature type="transmembrane region" description="Helical" evidence="1">
    <location>
        <begin position="17"/>
        <end position="38"/>
    </location>
</feature>
<dbReference type="AlphaFoldDB" id="A0A1I4WHX9"/>
<keyword evidence="5" id="KW-1185">Reference proteome</keyword>
<dbReference type="PROSITE" id="PS51257">
    <property type="entry name" value="PROKAR_LIPOPROTEIN"/>
    <property type="match status" value="1"/>
</dbReference>
<dbReference type="PANTHER" id="PTHR33121:SF79">
    <property type="entry name" value="CYCLIC DI-GMP PHOSPHODIESTERASE PDED-RELATED"/>
    <property type="match status" value="1"/>
</dbReference>
<keyword evidence="1" id="KW-0812">Transmembrane</keyword>
<evidence type="ECO:0000313" key="5">
    <source>
        <dbReference type="Proteomes" id="UP000233491"/>
    </source>
</evidence>
<evidence type="ECO:0000259" key="3">
    <source>
        <dbReference type="PROSITE" id="PS50887"/>
    </source>
</evidence>
<accession>A0A1I4WHX9</accession>
<feature type="domain" description="EAL" evidence="2">
    <location>
        <begin position="258"/>
        <end position="507"/>
    </location>
</feature>
<sequence>MALGKQLQTALSVSRRVSLLVGVLAASCLAISLALMLARLGTLPSSWQPALLAGLVSETLLLLLIVVIGFLLMRKSLDLMQGEEHAESSSRVDPVTLALTRGDFLDELRRRVQTAGDRRHAYVMLDLDHLKALNDTFGHSAGDEALAQLVRICRDELPGAIIGRLGGDEFAMLLTDCSSRGEVVQAVKALLDRLRQPVQINGRTMRLSATAGIAMAPDDTHIALELVNLADLALYKAKQARGSVLSYNSRMLVDDRYTRLLTRELRAAIYLNQLDMHYQPIVAEDGVEQTAFEALIRWHHPLRGTIPPAEFISVAEQSTLIEEVGEWVIRRVIRDAVRYGRYQFGINVSAVQLKQPGFATFVANELAAAGLPASRLVLEITETVFLDFGSVERANLDGLRAAGVMIVLDDFGSGFASLQYLRKFHFDCLKIDKSYVHAAGSSDVDMTFVTAITELARALGTRVLAEGVETEEQYLMMKAAGCQRFQGYYFGRPASLSEAVASPALQPRGRRAVGG</sequence>
<evidence type="ECO:0000259" key="2">
    <source>
        <dbReference type="PROSITE" id="PS50883"/>
    </source>
</evidence>
<dbReference type="Gene3D" id="3.20.20.450">
    <property type="entry name" value="EAL domain"/>
    <property type="match status" value="1"/>
</dbReference>
<dbReference type="SUPFAM" id="SSF55073">
    <property type="entry name" value="Nucleotide cyclase"/>
    <property type="match status" value="1"/>
</dbReference>
<dbReference type="SUPFAM" id="SSF141868">
    <property type="entry name" value="EAL domain-like"/>
    <property type="match status" value="1"/>
</dbReference>
<dbReference type="InterPro" id="IPR029787">
    <property type="entry name" value="Nucleotide_cyclase"/>
</dbReference>
<dbReference type="SMART" id="SM00267">
    <property type="entry name" value="GGDEF"/>
    <property type="match status" value="1"/>
</dbReference>
<dbReference type="PANTHER" id="PTHR33121">
    <property type="entry name" value="CYCLIC DI-GMP PHOSPHODIESTERASE PDEF"/>
    <property type="match status" value="1"/>
</dbReference>
<dbReference type="GO" id="GO:0071111">
    <property type="term" value="F:cyclic-guanylate-specific phosphodiesterase activity"/>
    <property type="evidence" value="ECO:0007669"/>
    <property type="project" value="InterPro"/>
</dbReference>
<dbReference type="SMART" id="SM00052">
    <property type="entry name" value="EAL"/>
    <property type="match status" value="1"/>
</dbReference>
<reference evidence="4 5" key="1">
    <citation type="submission" date="2017-12" db="EMBL/GenBank/DDBJ databases">
        <title>Anaerobic carbon monoxide metabolism by Pleomorphomonas carboxyditropha sp. nov., a new mesophilic hydrogenogenic carboxidotroph.</title>
        <authorList>
            <person name="Esquivel-Elizondo S."/>
            <person name="Krajmalnik-Brown R."/>
        </authorList>
    </citation>
    <scope>NUCLEOTIDE SEQUENCE [LARGE SCALE GENOMIC DNA]</scope>
    <source>
        <strain evidence="4 5">R5-392</strain>
    </source>
</reference>
<proteinExistence type="predicted"/>
<name>A0A1I4WHX9_9HYPH</name>
<feature type="transmembrane region" description="Helical" evidence="1">
    <location>
        <begin position="50"/>
        <end position="72"/>
    </location>
</feature>
<dbReference type="Gene3D" id="3.30.70.270">
    <property type="match status" value="1"/>
</dbReference>
<dbReference type="OrthoDB" id="9814202at2"/>
<dbReference type="RefSeq" id="WP_101289378.1">
    <property type="nucleotide sequence ID" value="NZ_FOUQ01000017.1"/>
</dbReference>
<dbReference type="EMBL" id="PJNW01000008">
    <property type="protein sequence ID" value="PKR89127.1"/>
    <property type="molecule type" value="Genomic_DNA"/>
</dbReference>
<dbReference type="NCBIfam" id="TIGR00254">
    <property type="entry name" value="GGDEF"/>
    <property type="match status" value="1"/>
</dbReference>
<dbReference type="InterPro" id="IPR000160">
    <property type="entry name" value="GGDEF_dom"/>
</dbReference>
<dbReference type="InterPro" id="IPR050706">
    <property type="entry name" value="Cyclic-di-GMP_PDE-like"/>
</dbReference>
<dbReference type="InterPro" id="IPR043128">
    <property type="entry name" value="Rev_trsase/Diguanyl_cyclase"/>
</dbReference>
<dbReference type="Pfam" id="PF00563">
    <property type="entry name" value="EAL"/>
    <property type="match status" value="1"/>
</dbReference>
<dbReference type="InterPro" id="IPR035919">
    <property type="entry name" value="EAL_sf"/>
</dbReference>
<dbReference type="Pfam" id="PF00990">
    <property type="entry name" value="GGDEF"/>
    <property type="match status" value="1"/>
</dbReference>
<protein>
    <submittedName>
        <fullName evidence="4">GGDEF-domain containing protein</fullName>
    </submittedName>
</protein>
<evidence type="ECO:0000256" key="1">
    <source>
        <dbReference type="SAM" id="Phobius"/>
    </source>
</evidence>
<organism evidence="4 5">
    <name type="scientific">Pleomorphomonas diazotrophica</name>
    <dbReference type="NCBI Taxonomy" id="1166257"/>
    <lineage>
        <taxon>Bacteria</taxon>
        <taxon>Pseudomonadati</taxon>
        <taxon>Pseudomonadota</taxon>
        <taxon>Alphaproteobacteria</taxon>
        <taxon>Hyphomicrobiales</taxon>
        <taxon>Pleomorphomonadaceae</taxon>
        <taxon>Pleomorphomonas</taxon>
    </lineage>
</organism>
<dbReference type="PROSITE" id="PS50883">
    <property type="entry name" value="EAL"/>
    <property type="match status" value="1"/>
</dbReference>
<keyword evidence="1" id="KW-0472">Membrane</keyword>
<evidence type="ECO:0000313" key="4">
    <source>
        <dbReference type="EMBL" id="PKR89127.1"/>
    </source>
</evidence>
<feature type="domain" description="GGDEF" evidence="3">
    <location>
        <begin position="118"/>
        <end position="249"/>
    </location>
</feature>